<comment type="caution">
    <text evidence="9">The sequence shown here is derived from an EMBL/GenBank/DDBJ whole genome shotgun (WGS) entry which is preliminary data.</text>
</comment>
<proteinExistence type="inferred from homology"/>
<dbReference type="RefSeq" id="WP_145762262.1">
    <property type="nucleotide sequence ID" value="NZ_VIWW01000001.1"/>
</dbReference>
<reference evidence="9 10" key="1">
    <citation type="submission" date="2019-06" db="EMBL/GenBank/DDBJ databases">
        <title>Sequencing the genomes of 1000 actinobacteria strains.</title>
        <authorList>
            <person name="Klenk H.-P."/>
        </authorList>
    </citation>
    <scope>NUCLEOTIDE SEQUENCE [LARGE SCALE GENOMIC DNA]</scope>
    <source>
        <strain evidence="9 10">DSM 42059</strain>
    </source>
</reference>
<dbReference type="Gene3D" id="1.25.40.10">
    <property type="entry name" value="Tetratricopeptide repeat domain"/>
    <property type="match status" value="3"/>
</dbReference>
<protein>
    <submittedName>
        <fullName evidence="9">DNA-binding SARP family transcriptional activator</fullName>
    </submittedName>
</protein>
<evidence type="ECO:0000256" key="5">
    <source>
        <dbReference type="ARBA" id="ARBA00023163"/>
    </source>
</evidence>
<evidence type="ECO:0000256" key="1">
    <source>
        <dbReference type="ARBA" id="ARBA00005820"/>
    </source>
</evidence>
<dbReference type="GO" id="GO:0043531">
    <property type="term" value="F:ADP binding"/>
    <property type="evidence" value="ECO:0007669"/>
    <property type="project" value="InterPro"/>
</dbReference>
<dbReference type="InterPro" id="IPR036388">
    <property type="entry name" value="WH-like_DNA-bd_sf"/>
</dbReference>
<dbReference type="InterPro" id="IPR027417">
    <property type="entry name" value="P-loop_NTPase"/>
</dbReference>
<dbReference type="AlphaFoldDB" id="A0A561UQS1"/>
<dbReference type="Gene3D" id="1.10.10.10">
    <property type="entry name" value="Winged helix-like DNA-binding domain superfamily/Winged helix DNA-binding domain"/>
    <property type="match status" value="2"/>
</dbReference>
<dbReference type="PROSITE" id="PS51755">
    <property type="entry name" value="OMPR_PHOB"/>
    <property type="match status" value="1"/>
</dbReference>
<name>A0A561UQS1_9ACTN</name>
<keyword evidence="5" id="KW-0804">Transcription</keyword>
<evidence type="ECO:0000256" key="6">
    <source>
        <dbReference type="PROSITE-ProRule" id="PRU01091"/>
    </source>
</evidence>
<evidence type="ECO:0000259" key="8">
    <source>
        <dbReference type="PROSITE" id="PS51755"/>
    </source>
</evidence>
<dbReference type="CDD" id="cd15831">
    <property type="entry name" value="BTAD"/>
    <property type="match status" value="1"/>
</dbReference>
<comment type="similarity">
    <text evidence="1">Belongs to the AfsR/DnrI/RedD regulatory family.</text>
</comment>
<dbReference type="InterPro" id="IPR001867">
    <property type="entry name" value="OmpR/PhoB-type_DNA-bd"/>
</dbReference>
<dbReference type="PANTHER" id="PTHR35807:SF1">
    <property type="entry name" value="TRANSCRIPTIONAL REGULATOR REDD"/>
    <property type="match status" value="1"/>
</dbReference>
<evidence type="ECO:0000256" key="4">
    <source>
        <dbReference type="ARBA" id="ARBA00023125"/>
    </source>
</evidence>
<keyword evidence="2" id="KW-0902">Two-component regulatory system</keyword>
<evidence type="ECO:0000313" key="9">
    <source>
        <dbReference type="EMBL" id="TWG01710.1"/>
    </source>
</evidence>
<evidence type="ECO:0000256" key="7">
    <source>
        <dbReference type="SAM" id="MobiDB-lite"/>
    </source>
</evidence>
<keyword evidence="3" id="KW-0805">Transcription regulation</keyword>
<organism evidence="9 10">
    <name type="scientific">Streptomyces brevispora</name>
    <dbReference type="NCBI Taxonomy" id="887462"/>
    <lineage>
        <taxon>Bacteria</taxon>
        <taxon>Bacillati</taxon>
        <taxon>Actinomycetota</taxon>
        <taxon>Actinomycetes</taxon>
        <taxon>Kitasatosporales</taxon>
        <taxon>Streptomycetaceae</taxon>
        <taxon>Streptomyces</taxon>
    </lineage>
</organism>
<dbReference type="InterPro" id="IPR016032">
    <property type="entry name" value="Sig_transdc_resp-reg_C-effctor"/>
</dbReference>
<evidence type="ECO:0000256" key="2">
    <source>
        <dbReference type="ARBA" id="ARBA00023012"/>
    </source>
</evidence>
<dbReference type="SMART" id="SM00862">
    <property type="entry name" value="Trans_reg_C"/>
    <property type="match status" value="1"/>
</dbReference>
<sequence length="1013" mass="109566">MPTPEEVRLRFNILGPIEGWSNGTRLRLGGIIQKRVLATLLMEPGKVLPISRLIEAAWEEEPPPTAPHQVRKAVADLRRRIPGGARVLLTDGPGYRVADERCEIDLSEFGLLIRKSKQTASEGRTAEAAEMLRGALALWRGPVLSGGGGPVVEAAATSIDERRLTAAEQLFELRLGLGEAAALVVEIRELVQQYPLRESLRGQLMIALYRSGRQAEALEEYGRVRVLLVEELGIDPGPHLTKLYEGILRESPDLTGPEPAGPDLTGPEPAAARGLPVVLPAEPPSTLPYDLADFTGRDRELAEILRAAEDGGEQGPQIVAIDGMGGCGKTSLAVRAARRLAPEYPDGRLHIDLRGYTPGDQPVTAGMALDSLLRALGVPGTLIPDDVPARIALWRATLAGKRLLILFDNAADAGAIRPLLPATPGCLVIVTSRARLVDLDGARWISIGVMPPQDSAMLVAKTLGARRVAAEPEAAAELARLCGHLPLALRIATARLRNRPRWTLQYLAERLRDETRRLDELSSGARSVSATLRLSYQALDEECRHAFSTLALHPGSDMDIHAAGALLGSGARDAENLLEMLLDVHLVQQPEIGLYTFHDLVRSFAQSLLDEAGEDSGAVERLLGYYLTATEVACDLLYSGRRRRSTGIPPSTAELPDLATTERARKWFLREQSALLAAVTLAERRGHDRYVVCLARNLVFQLNDLGLLEEFGELSRVAVAAAGRLQDLALLGVSLSNLAVAGWKLGRLTEGLEAARESRDVAIRLGDLHTRAHSESILGQFNSLLGEFSDALGHMETAIAHERDLGIPRAEAESLTILSTLYEQWGRYEEARDAALRSAALSRRLGQHEGLPGAITDLAFAHVGLGAYEEADRCLAEARELYGDAGNEVNLALTLALSADVDDLLGRPPREPDQAELALALMRANSSPLRRAKVENMVGRLRRRQGDVVAALALHTHAHELSSSLSYRIEEAYALAGMADALGDTPDAVRHRVAAEELFAGMGVPEGRRRGHG</sequence>
<dbReference type="EMBL" id="VIWW01000001">
    <property type="protein sequence ID" value="TWG01710.1"/>
    <property type="molecule type" value="Genomic_DNA"/>
</dbReference>
<feature type="domain" description="OmpR/PhoB-type" evidence="8">
    <location>
        <begin position="1"/>
        <end position="99"/>
    </location>
</feature>
<dbReference type="Gene3D" id="3.40.50.300">
    <property type="entry name" value="P-loop containing nucleotide triphosphate hydrolases"/>
    <property type="match status" value="1"/>
</dbReference>
<dbReference type="SUPFAM" id="SSF52540">
    <property type="entry name" value="P-loop containing nucleoside triphosphate hydrolases"/>
    <property type="match status" value="1"/>
</dbReference>
<dbReference type="InterPro" id="IPR051677">
    <property type="entry name" value="AfsR-DnrI-RedD_regulator"/>
</dbReference>
<keyword evidence="4 6" id="KW-0238">DNA-binding</keyword>
<dbReference type="SMART" id="SM01043">
    <property type="entry name" value="BTAD"/>
    <property type="match status" value="1"/>
</dbReference>
<dbReference type="GO" id="GO:0003677">
    <property type="term" value="F:DNA binding"/>
    <property type="evidence" value="ECO:0007669"/>
    <property type="project" value="UniProtKB-UniRule"/>
</dbReference>
<dbReference type="PRINTS" id="PR00364">
    <property type="entry name" value="DISEASERSIST"/>
</dbReference>
<dbReference type="Pfam" id="PF03704">
    <property type="entry name" value="BTAD"/>
    <property type="match status" value="1"/>
</dbReference>
<gene>
    <name evidence="9" type="ORF">FHX80_1196</name>
</gene>
<dbReference type="SUPFAM" id="SSF48452">
    <property type="entry name" value="TPR-like"/>
    <property type="match status" value="2"/>
</dbReference>
<feature type="DNA-binding region" description="OmpR/PhoB-type" evidence="6">
    <location>
        <begin position="1"/>
        <end position="99"/>
    </location>
</feature>
<feature type="region of interest" description="Disordered" evidence="7">
    <location>
        <begin position="250"/>
        <end position="269"/>
    </location>
</feature>
<dbReference type="SUPFAM" id="SSF46894">
    <property type="entry name" value="C-terminal effector domain of the bipartite response regulators"/>
    <property type="match status" value="1"/>
</dbReference>
<dbReference type="PANTHER" id="PTHR35807">
    <property type="entry name" value="TRANSCRIPTIONAL REGULATOR REDD-RELATED"/>
    <property type="match status" value="1"/>
</dbReference>
<dbReference type="GO" id="GO:0000160">
    <property type="term" value="P:phosphorelay signal transduction system"/>
    <property type="evidence" value="ECO:0007669"/>
    <property type="project" value="UniProtKB-KW"/>
</dbReference>
<dbReference type="Proteomes" id="UP000318186">
    <property type="component" value="Unassembled WGS sequence"/>
</dbReference>
<dbReference type="InterPro" id="IPR005158">
    <property type="entry name" value="BTAD"/>
</dbReference>
<dbReference type="InterPro" id="IPR011990">
    <property type="entry name" value="TPR-like_helical_dom_sf"/>
</dbReference>
<evidence type="ECO:0000313" key="10">
    <source>
        <dbReference type="Proteomes" id="UP000318186"/>
    </source>
</evidence>
<evidence type="ECO:0000256" key="3">
    <source>
        <dbReference type="ARBA" id="ARBA00023015"/>
    </source>
</evidence>
<dbReference type="OrthoDB" id="581105at2"/>
<dbReference type="GO" id="GO:0006355">
    <property type="term" value="P:regulation of DNA-templated transcription"/>
    <property type="evidence" value="ECO:0007669"/>
    <property type="project" value="InterPro"/>
</dbReference>
<accession>A0A561UQS1</accession>